<accession>A0ABW4CQD7</accession>
<dbReference type="InterPro" id="IPR023198">
    <property type="entry name" value="PGP-like_dom2"/>
</dbReference>
<dbReference type="SFLD" id="SFLDG01129">
    <property type="entry name" value="C1.5:_HAD__Beta-PGM__Phosphata"/>
    <property type="match status" value="1"/>
</dbReference>
<gene>
    <name evidence="1" type="ORF">ACFQ47_09945</name>
</gene>
<dbReference type="SFLD" id="SFLDS00003">
    <property type="entry name" value="Haloacid_Dehalogenase"/>
    <property type="match status" value="1"/>
</dbReference>
<evidence type="ECO:0000313" key="2">
    <source>
        <dbReference type="Proteomes" id="UP001597192"/>
    </source>
</evidence>
<reference evidence="2" key="1">
    <citation type="journal article" date="2019" name="Int. J. Syst. Evol. Microbiol.">
        <title>The Global Catalogue of Microorganisms (GCM) 10K type strain sequencing project: providing services to taxonomists for standard genome sequencing and annotation.</title>
        <authorList>
            <consortium name="The Broad Institute Genomics Platform"/>
            <consortium name="The Broad Institute Genome Sequencing Center for Infectious Disease"/>
            <person name="Wu L."/>
            <person name="Ma J."/>
        </authorList>
    </citation>
    <scope>NUCLEOTIDE SEQUENCE [LARGE SCALE GENOMIC DNA]</scope>
    <source>
        <strain evidence="2">CCM 8947</strain>
    </source>
</reference>
<protein>
    <submittedName>
        <fullName evidence="1">HAD hydrolase-like protein</fullName>
    </submittedName>
</protein>
<dbReference type="Proteomes" id="UP001597192">
    <property type="component" value="Unassembled WGS sequence"/>
</dbReference>
<organism evidence="1 2">
    <name type="scientific">Lacticaseibacillus yichunensis</name>
    <dbReference type="NCBI Taxonomy" id="2486015"/>
    <lineage>
        <taxon>Bacteria</taxon>
        <taxon>Bacillati</taxon>
        <taxon>Bacillota</taxon>
        <taxon>Bacilli</taxon>
        <taxon>Lactobacillales</taxon>
        <taxon>Lactobacillaceae</taxon>
        <taxon>Lacticaseibacillus</taxon>
    </lineage>
</organism>
<dbReference type="SUPFAM" id="SSF56784">
    <property type="entry name" value="HAD-like"/>
    <property type="match status" value="1"/>
</dbReference>
<comment type="caution">
    <text evidence="1">The sequence shown here is derived from an EMBL/GenBank/DDBJ whole genome shotgun (WGS) entry which is preliminary data.</text>
</comment>
<name>A0ABW4CQD7_9LACO</name>
<dbReference type="Gene3D" id="1.10.150.240">
    <property type="entry name" value="Putative phosphatase, domain 2"/>
    <property type="match status" value="1"/>
</dbReference>
<dbReference type="InterPro" id="IPR050155">
    <property type="entry name" value="HAD-like_hydrolase_sf"/>
</dbReference>
<sequence>MQYLFFDFDGTIADSHVGILNGVHYMVAQLGLPDLGDEVYRTFIGPSLSSSLIRTYPQLTEDQIKVAIKHYQKIYSETGIFEMRLFPGLTEVLTQLKGAGYSLNIASAKPEPMIDRIVAHFKLGEWFDGCYGATLDETVRGTKAQVLAYALDNAGATPDASLMIGDTDSDIRGGQANHVETLGVTYGFGSRASLVAAGADLLIDRVDELPGAINQLLA</sequence>
<dbReference type="EMBL" id="JBHTOG010000050">
    <property type="protein sequence ID" value="MFD1432987.1"/>
    <property type="molecule type" value="Genomic_DNA"/>
</dbReference>
<evidence type="ECO:0000313" key="1">
    <source>
        <dbReference type="EMBL" id="MFD1432987.1"/>
    </source>
</evidence>
<dbReference type="InterPro" id="IPR023214">
    <property type="entry name" value="HAD_sf"/>
</dbReference>
<dbReference type="Gene3D" id="3.40.50.1000">
    <property type="entry name" value="HAD superfamily/HAD-like"/>
    <property type="match status" value="1"/>
</dbReference>
<dbReference type="PANTHER" id="PTHR43434:SF20">
    <property type="entry name" value="5'-NUCLEOTIDASE"/>
    <property type="match status" value="1"/>
</dbReference>
<dbReference type="InterPro" id="IPR036412">
    <property type="entry name" value="HAD-like_sf"/>
</dbReference>
<dbReference type="Pfam" id="PF13419">
    <property type="entry name" value="HAD_2"/>
    <property type="match status" value="1"/>
</dbReference>
<dbReference type="PANTHER" id="PTHR43434">
    <property type="entry name" value="PHOSPHOGLYCOLATE PHOSPHATASE"/>
    <property type="match status" value="1"/>
</dbReference>
<proteinExistence type="predicted"/>
<dbReference type="InterPro" id="IPR041492">
    <property type="entry name" value="HAD_2"/>
</dbReference>
<keyword evidence="2" id="KW-1185">Reference proteome</keyword>
<dbReference type="RefSeq" id="WP_125698062.1">
    <property type="nucleotide sequence ID" value="NZ_JBHTOG010000050.1"/>
</dbReference>